<dbReference type="Pfam" id="PF03567">
    <property type="entry name" value="Sulfotransfer_2"/>
    <property type="match status" value="1"/>
</dbReference>
<name>A0A9P0C7X8_BEMTA</name>
<dbReference type="InterPro" id="IPR027417">
    <property type="entry name" value="P-loop_NTPase"/>
</dbReference>
<comment type="subcellular location">
    <subcellularLocation>
        <location evidence="1">Golgi apparatus membrane</location>
        <topology evidence="1">Single-pass type II membrane protein</topology>
    </subcellularLocation>
</comment>
<dbReference type="Gene3D" id="3.40.50.300">
    <property type="entry name" value="P-loop containing nucleotide triphosphate hydrolases"/>
    <property type="match status" value="1"/>
</dbReference>
<evidence type="ECO:0000313" key="10">
    <source>
        <dbReference type="EMBL" id="CAH0753902.1"/>
    </source>
</evidence>
<dbReference type="Proteomes" id="UP001152759">
    <property type="component" value="Chromosome 1"/>
</dbReference>
<keyword evidence="7" id="KW-0333">Golgi apparatus</keyword>
<evidence type="ECO:0000256" key="2">
    <source>
        <dbReference type="ARBA" id="ARBA00010569"/>
    </source>
</evidence>
<dbReference type="InterPro" id="IPR007734">
    <property type="entry name" value="Heparan_SO4_2-O-STrfase"/>
</dbReference>
<comment type="similarity">
    <text evidence="2">Belongs to the sulfotransferase 3 family.</text>
</comment>
<evidence type="ECO:0000256" key="4">
    <source>
        <dbReference type="ARBA" id="ARBA00022692"/>
    </source>
</evidence>
<reference evidence="10" key="1">
    <citation type="submission" date="2021-12" db="EMBL/GenBank/DDBJ databases">
        <authorList>
            <person name="King R."/>
        </authorList>
    </citation>
    <scope>NUCLEOTIDE SEQUENCE</scope>
</reference>
<accession>A0A9P0C7X8</accession>
<evidence type="ECO:0000313" key="11">
    <source>
        <dbReference type="Proteomes" id="UP001152759"/>
    </source>
</evidence>
<dbReference type="OrthoDB" id="10019582at2759"/>
<dbReference type="GO" id="GO:0008146">
    <property type="term" value="F:sulfotransferase activity"/>
    <property type="evidence" value="ECO:0007669"/>
    <property type="project" value="InterPro"/>
</dbReference>
<evidence type="ECO:0000256" key="5">
    <source>
        <dbReference type="ARBA" id="ARBA00022968"/>
    </source>
</evidence>
<dbReference type="PANTHER" id="PTHR12129">
    <property type="entry name" value="HEPARAN SULFATE 2-O-SULFOTRANSFERASE"/>
    <property type="match status" value="1"/>
</dbReference>
<keyword evidence="9" id="KW-0325">Glycoprotein</keyword>
<organism evidence="10 11">
    <name type="scientific">Bemisia tabaci</name>
    <name type="common">Sweetpotato whitefly</name>
    <name type="synonym">Aleurodes tabaci</name>
    <dbReference type="NCBI Taxonomy" id="7038"/>
    <lineage>
        <taxon>Eukaryota</taxon>
        <taxon>Metazoa</taxon>
        <taxon>Ecdysozoa</taxon>
        <taxon>Arthropoda</taxon>
        <taxon>Hexapoda</taxon>
        <taxon>Insecta</taxon>
        <taxon>Pterygota</taxon>
        <taxon>Neoptera</taxon>
        <taxon>Paraneoptera</taxon>
        <taxon>Hemiptera</taxon>
        <taxon>Sternorrhyncha</taxon>
        <taxon>Aleyrodoidea</taxon>
        <taxon>Aleyrodidae</taxon>
        <taxon>Aleyrodinae</taxon>
        <taxon>Bemisia</taxon>
    </lineage>
</organism>
<protein>
    <recommendedName>
        <fullName evidence="12">Heparan sulfate 2-O-sulfotransferase pipe</fullName>
    </recommendedName>
</protein>
<keyword evidence="4" id="KW-0812">Transmembrane</keyword>
<keyword evidence="5" id="KW-0735">Signal-anchor</keyword>
<dbReference type="InterPro" id="IPR005331">
    <property type="entry name" value="Sulfotransferase"/>
</dbReference>
<keyword evidence="6" id="KW-1133">Transmembrane helix</keyword>
<evidence type="ECO:0000256" key="8">
    <source>
        <dbReference type="ARBA" id="ARBA00023136"/>
    </source>
</evidence>
<evidence type="ECO:0000256" key="6">
    <source>
        <dbReference type="ARBA" id="ARBA00022989"/>
    </source>
</evidence>
<dbReference type="EMBL" id="OU963862">
    <property type="protein sequence ID" value="CAH0753902.1"/>
    <property type="molecule type" value="Genomic_DNA"/>
</dbReference>
<gene>
    <name evidence="10" type="ORF">BEMITA_LOCUS1181</name>
</gene>
<evidence type="ECO:0000256" key="1">
    <source>
        <dbReference type="ARBA" id="ARBA00004323"/>
    </source>
</evidence>
<proteinExistence type="inferred from homology"/>
<evidence type="ECO:0008006" key="12">
    <source>
        <dbReference type="Google" id="ProtNLM"/>
    </source>
</evidence>
<keyword evidence="3" id="KW-0808">Transferase</keyword>
<keyword evidence="11" id="KW-1185">Reference proteome</keyword>
<dbReference type="GO" id="GO:0000139">
    <property type="term" value="C:Golgi membrane"/>
    <property type="evidence" value="ECO:0007669"/>
    <property type="project" value="UniProtKB-SubCell"/>
</dbReference>
<evidence type="ECO:0000256" key="3">
    <source>
        <dbReference type="ARBA" id="ARBA00022679"/>
    </source>
</evidence>
<sequence>MWITHFRNAKFSGISSYLSKDNIMFRHRWISVPKRTSELVALMAVSSTLFLFLHTRELHLRLEQMQVKFQPEESFSSDEKNGVGTMMRQLKTSVDMEELDVNALNNTRKSPKDILFFNRVPKVGSQTFMEMLRRLSARNKFDFHRDHIQRVETIRIGVREQYDLSRMIDTFSPPAVYVKHICFVNFTSYRIPQPIYVNMVRDPVERVISWYYYVRAPWYYVERKQAFPDLPLPDPSWLKKDFETCVLQHDRECQYIEGETREGIGDHRRQTMFFCGQGNECLPFNSQAALENAKRAVEENYAVVGILEDMNTTLTVLENYVPRFFKGSSYIYQVEMQGFRKINRNAFKPTISEEIKNIIRRNFTREIEFYQFCRQRLHKQLYALKLPTMSDNSLK</sequence>
<keyword evidence="8" id="KW-0472">Membrane</keyword>
<dbReference type="PANTHER" id="PTHR12129:SF20">
    <property type="entry name" value="HEPARAN SULFATE 2-O-SULFOTRANSFERASE PIPE"/>
    <property type="match status" value="1"/>
</dbReference>
<evidence type="ECO:0000256" key="7">
    <source>
        <dbReference type="ARBA" id="ARBA00023034"/>
    </source>
</evidence>
<dbReference type="SUPFAM" id="SSF52540">
    <property type="entry name" value="P-loop containing nucleoside triphosphate hydrolases"/>
    <property type="match status" value="1"/>
</dbReference>
<evidence type="ECO:0000256" key="9">
    <source>
        <dbReference type="ARBA" id="ARBA00023180"/>
    </source>
</evidence>
<dbReference type="KEGG" id="btab:109038895"/>
<dbReference type="AlphaFoldDB" id="A0A9P0C7X8"/>
<dbReference type="FunFam" id="3.40.50.300:FF:001863">
    <property type="entry name" value="Heparan sulfate 2-o-sulfotransferase"/>
    <property type="match status" value="1"/>
</dbReference>